<dbReference type="KEGG" id="lck:HN018_05600"/>
<accession>A0A6M8HE03</accession>
<protein>
    <submittedName>
        <fullName evidence="2">Uncharacterized protein</fullName>
    </submittedName>
</protein>
<evidence type="ECO:0000313" key="2">
    <source>
        <dbReference type="EMBL" id="QKE88640.1"/>
    </source>
</evidence>
<dbReference type="EMBL" id="CP053708">
    <property type="protein sequence ID" value="QKE88640.1"/>
    <property type="molecule type" value="Genomic_DNA"/>
</dbReference>
<name>A0A6M8HE03_9PROT</name>
<dbReference type="AlphaFoldDB" id="A0A6M8HE03"/>
<dbReference type="RefSeq" id="WP_171834390.1">
    <property type="nucleotide sequence ID" value="NZ_CP053708.1"/>
</dbReference>
<proteinExistence type="predicted"/>
<organism evidence="2 3">
    <name type="scientific">Lichenicola cladoniae</name>
    <dbReference type="NCBI Taxonomy" id="1484109"/>
    <lineage>
        <taxon>Bacteria</taxon>
        <taxon>Pseudomonadati</taxon>
        <taxon>Pseudomonadota</taxon>
        <taxon>Alphaproteobacteria</taxon>
        <taxon>Acetobacterales</taxon>
        <taxon>Acetobacteraceae</taxon>
        <taxon>Lichenicola</taxon>
    </lineage>
</organism>
<feature type="compositionally biased region" description="Polar residues" evidence="1">
    <location>
        <begin position="30"/>
        <end position="51"/>
    </location>
</feature>
<feature type="region of interest" description="Disordered" evidence="1">
    <location>
        <begin position="1"/>
        <end position="51"/>
    </location>
</feature>
<evidence type="ECO:0000313" key="3">
    <source>
        <dbReference type="Proteomes" id="UP000500767"/>
    </source>
</evidence>
<keyword evidence="3" id="KW-1185">Reference proteome</keyword>
<dbReference type="Proteomes" id="UP000500767">
    <property type="component" value="Chromosome"/>
</dbReference>
<sequence>MDEDKKTDVPTTTEEMEDDALEDTFPASDPPSTGGSTGPNDPTTTGPKTAH</sequence>
<reference evidence="2 3" key="1">
    <citation type="journal article" date="2014" name="World J. Microbiol. Biotechnol.">
        <title>Biodiversity and physiological characteristics of Antarctic and Arctic lichens-associated bacteria.</title>
        <authorList>
            <person name="Lee Y.M."/>
            <person name="Kim E.H."/>
            <person name="Lee H.K."/>
            <person name="Hong S.G."/>
        </authorList>
    </citation>
    <scope>NUCLEOTIDE SEQUENCE [LARGE SCALE GENOMIC DNA]</scope>
    <source>
        <strain evidence="2 3">PAMC 26569</strain>
    </source>
</reference>
<evidence type="ECO:0000256" key="1">
    <source>
        <dbReference type="SAM" id="MobiDB-lite"/>
    </source>
</evidence>
<gene>
    <name evidence="2" type="ORF">HN018_05600</name>
</gene>